<reference evidence="2 3" key="1">
    <citation type="submission" date="2019-03" db="EMBL/GenBank/DDBJ databases">
        <title>Genomic Encyclopedia of Type Strains, Phase IV (KMG-IV): sequencing the most valuable type-strain genomes for metagenomic binning, comparative biology and taxonomic classification.</title>
        <authorList>
            <person name="Goeker M."/>
        </authorList>
    </citation>
    <scope>NUCLEOTIDE SEQUENCE [LARGE SCALE GENOMIC DNA]</scope>
    <source>
        <strain evidence="2 3">DSM 44684</strain>
    </source>
</reference>
<keyword evidence="3" id="KW-1185">Reference proteome</keyword>
<comment type="caution">
    <text evidence="2">The sequence shown here is derived from an EMBL/GenBank/DDBJ whole genome shotgun (WGS) entry which is preliminary data.</text>
</comment>
<dbReference type="RefSeq" id="WP_067458107.1">
    <property type="nucleotide sequence ID" value="NZ_SMFR01000008.1"/>
</dbReference>
<gene>
    <name evidence="2" type="ORF">DFR71_6298</name>
</gene>
<dbReference type="STRING" id="1210063.GCA_001612665_05726"/>
<protein>
    <submittedName>
        <fullName evidence="2">Uncharacterized protein</fullName>
    </submittedName>
</protein>
<dbReference type="EMBL" id="SMFR01000008">
    <property type="protein sequence ID" value="TCJ90005.1"/>
    <property type="molecule type" value="Genomic_DNA"/>
</dbReference>
<organism evidence="2 3">
    <name type="scientific">Nocardia alba</name>
    <dbReference type="NCBI Taxonomy" id="225051"/>
    <lineage>
        <taxon>Bacteria</taxon>
        <taxon>Bacillati</taxon>
        <taxon>Actinomycetota</taxon>
        <taxon>Actinomycetes</taxon>
        <taxon>Mycobacteriales</taxon>
        <taxon>Nocardiaceae</taxon>
        <taxon>Nocardia</taxon>
    </lineage>
</organism>
<dbReference type="OrthoDB" id="4529167at2"/>
<dbReference type="AlphaFoldDB" id="A0A4V2P9L1"/>
<evidence type="ECO:0000313" key="2">
    <source>
        <dbReference type="EMBL" id="TCJ90005.1"/>
    </source>
</evidence>
<accession>A0A4V2P9L1</accession>
<proteinExistence type="predicted"/>
<dbReference type="Proteomes" id="UP000294856">
    <property type="component" value="Unassembled WGS sequence"/>
</dbReference>
<evidence type="ECO:0000313" key="3">
    <source>
        <dbReference type="Proteomes" id="UP000294856"/>
    </source>
</evidence>
<sequence length="208" mass="23295">MTHDPGTSPTLVRLAAPEFLPSESDSLRAAFDAIGRRAVGTLACAVDEVYHEACHRHRPWDFAYAEHTLTGADDPSVWDPRALMWLRHTGAWLNRRPHPSDPPRPNTGPKPSRVDVNAREQFATVLRAWTAPERRVPVAESLARIVSSYADETHGPDSWHRIADQWMPLVSARPSWGPNCHRVLMARSIYRTPLDDTTEQTPISGGRS</sequence>
<name>A0A4V2P9L1_9NOCA</name>
<feature type="region of interest" description="Disordered" evidence="1">
    <location>
        <begin position="94"/>
        <end position="115"/>
    </location>
</feature>
<evidence type="ECO:0000256" key="1">
    <source>
        <dbReference type="SAM" id="MobiDB-lite"/>
    </source>
</evidence>